<dbReference type="InterPro" id="IPR006311">
    <property type="entry name" value="TAT_signal"/>
</dbReference>
<keyword evidence="2" id="KW-0813">Transport</keyword>
<evidence type="ECO:0000256" key="4">
    <source>
        <dbReference type="ARBA" id="ARBA00022970"/>
    </source>
</evidence>
<dbReference type="Pfam" id="PF13458">
    <property type="entry name" value="Peripla_BP_6"/>
    <property type="match status" value="1"/>
</dbReference>
<comment type="similarity">
    <text evidence="1">Belongs to the leucine-binding protein family.</text>
</comment>
<dbReference type="AlphaFoldDB" id="A0A2W5PJ81"/>
<dbReference type="SUPFAM" id="SSF53822">
    <property type="entry name" value="Periplasmic binding protein-like I"/>
    <property type="match status" value="1"/>
</dbReference>
<reference evidence="6 7" key="1">
    <citation type="submission" date="2017-08" db="EMBL/GenBank/DDBJ databases">
        <title>Infants hospitalized years apart are colonized by the same room-sourced microbial strains.</title>
        <authorList>
            <person name="Brooks B."/>
            <person name="Olm M.R."/>
            <person name="Firek B.A."/>
            <person name="Baker R."/>
            <person name="Thomas B.C."/>
            <person name="Morowitz M.J."/>
            <person name="Banfield J.F."/>
        </authorList>
    </citation>
    <scope>NUCLEOTIDE SEQUENCE [LARGE SCALE GENOMIC DNA]</scope>
    <source>
        <strain evidence="6">S2_005_003_R2_41</strain>
    </source>
</reference>
<dbReference type="PANTHER" id="PTHR30483">
    <property type="entry name" value="LEUCINE-SPECIFIC-BINDING PROTEIN"/>
    <property type="match status" value="1"/>
</dbReference>
<evidence type="ECO:0000256" key="1">
    <source>
        <dbReference type="ARBA" id="ARBA00010062"/>
    </source>
</evidence>
<evidence type="ECO:0000259" key="5">
    <source>
        <dbReference type="Pfam" id="PF13458"/>
    </source>
</evidence>
<evidence type="ECO:0000256" key="3">
    <source>
        <dbReference type="ARBA" id="ARBA00022729"/>
    </source>
</evidence>
<dbReference type="GO" id="GO:0006865">
    <property type="term" value="P:amino acid transport"/>
    <property type="evidence" value="ECO:0007669"/>
    <property type="project" value="UniProtKB-KW"/>
</dbReference>
<dbReference type="PANTHER" id="PTHR30483:SF37">
    <property type="entry name" value="ABC TRANSPORTER SUBSTRATE-BINDING PROTEIN"/>
    <property type="match status" value="1"/>
</dbReference>
<evidence type="ECO:0000313" key="7">
    <source>
        <dbReference type="Proteomes" id="UP000249135"/>
    </source>
</evidence>
<keyword evidence="3" id="KW-0732">Signal</keyword>
<dbReference type="InterPro" id="IPR000709">
    <property type="entry name" value="Leu_Ile_Val-bd"/>
</dbReference>
<proteinExistence type="inferred from homology"/>
<dbReference type="Proteomes" id="UP000249135">
    <property type="component" value="Unassembled WGS sequence"/>
</dbReference>
<evidence type="ECO:0000313" key="6">
    <source>
        <dbReference type="EMBL" id="PZQ65732.1"/>
    </source>
</evidence>
<dbReference type="InterPro" id="IPR028081">
    <property type="entry name" value="Leu-bd"/>
</dbReference>
<dbReference type="EMBL" id="QFPP01000486">
    <property type="protein sequence ID" value="PZQ65732.1"/>
    <property type="molecule type" value="Genomic_DNA"/>
</dbReference>
<dbReference type="PROSITE" id="PS51318">
    <property type="entry name" value="TAT"/>
    <property type="match status" value="1"/>
</dbReference>
<keyword evidence="4" id="KW-0029">Amino-acid transport</keyword>
<name>A0A2W5PJ81_VARPD</name>
<dbReference type="InterPro" id="IPR019546">
    <property type="entry name" value="TAT_signal_bac_arc"/>
</dbReference>
<comment type="caution">
    <text evidence="6">The sequence shown here is derived from an EMBL/GenBank/DDBJ whole genome shotgun (WGS) entry which is preliminary data.</text>
</comment>
<gene>
    <name evidence="6" type="ORF">DI563_25330</name>
</gene>
<evidence type="ECO:0000256" key="2">
    <source>
        <dbReference type="ARBA" id="ARBA00022448"/>
    </source>
</evidence>
<feature type="domain" description="Leucine-binding protein" evidence="5">
    <location>
        <begin position="32"/>
        <end position="383"/>
    </location>
</feature>
<dbReference type="InterPro" id="IPR051010">
    <property type="entry name" value="BCAA_transport"/>
</dbReference>
<dbReference type="InterPro" id="IPR028082">
    <property type="entry name" value="Peripla_BP_I"/>
</dbReference>
<sequence>MQIQRRQFLHGTAAAAVLGAVGTRPAFAQSGPIRIGLMLPMSGIGAEAGAAWLAGAKVAVGQWNEKGGVLKRQVELVVRDDKFTSAGAVAAARELAGSGVNLLIGGSQSPMALATAPILPELKAAMVAPCPTVMSLTHEGFQKNFFRLSWNAYIAFAGIGNMLTDRFKEVQTWSCIVPDSENGRDMARFFTIGVQRAAQKAGRQVKVLDPVFASLNKADYKVEINSLMNAPSQGLFVGLTAAPCISLLQQGRAVGMDKKFKVIGDAGTELMIAKAMQKSTPANLWSISYWVPGTEAGKKHAMSAALYDGYVKLTNDRNPPSIVQSSHRCALALFNAIEKAKSTETDAVITALEGLDFETATGKYHIRKEDHQGLGEAYIAKVGARDADPGYGIVDAIAYNEADVAEPPSPGKPVAL</sequence>
<dbReference type="CDD" id="cd06330">
    <property type="entry name" value="PBP1_As_SBP-like"/>
    <property type="match status" value="1"/>
</dbReference>
<organism evidence="6 7">
    <name type="scientific">Variovorax paradoxus</name>
    <dbReference type="NCBI Taxonomy" id="34073"/>
    <lineage>
        <taxon>Bacteria</taxon>
        <taxon>Pseudomonadati</taxon>
        <taxon>Pseudomonadota</taxon>
        <taxon>Betaproteobacteria</taxon>
        <taxon>Burkholderiales</taxon>
        <taxon>Comamonadaceae</taxon>
        <taxon>Variovorax</taxon>
    </lineage>
</organism>
<dbReference type="PRINTS" id="PR00337">
    <property type="entry name" value="LEUILEVALBP"/>
</dbReference>
<protein>
    <submittedName>
        <fullName evidence="6">ABC transporter substrate-binding protein</fullName>
    </submittedName>
</protein>
<dbReference type="Gene3D" id="3.40.50.2300">
    <property type="match status" value="2"/>
</dbReference>
<dbReference type="NCBIfam" id="TIGR01409">
    <property type="entry name" value="TAT_signal_seq"/>
    <property type="match status" value="1"/>
</dbReference>
<accession>A0A2W5PJ81</accession>